<keyword evidence="3" id="KW-1185">Reference proteome</keyword>
<keyword evidence="1" id="KW-0732">Signal</keyword>
<dbReference type="OrthoDB" id="7677155at2"/>
<evidence type="ECO:0000313" key="2">
    <source>
        <dbReference type="EMBL" id="SIS47452.1"/>
    </source>
</evidence>
<name>A0A1N7JDJ3_9RHOB</name>
<proteinExistence type="predicted"/>
<feature type="chain" id="PRO_5013224305" description="Beta/Gamma crystallin" evidence="1">
    <location>
        <begin position="19"/>
        <end position="169"/>
    </location>
</feature>
<evidence type="ECO:0008006" key="4">
    <source>
        <dbReference type="Google" id="ProtNLM"/>
    </source>
</evidence>
<organism evidence="2 3">
    <name type="scientific">Rhodobacter aestuarii</name>
    <dbReference type="NCBI Taxonomy" id="453582"/>
    <lineage>
        <taxon>Bacteria</taxon>
        <taxon>Pseudomonadati</taxon>
        <taxon>Pseudomonadota</taxon>
        <taxon>Alphaproteobacteria</taxon>
        <taxon>Rhodobacterales</taxon>
        <taxon>Rhodobacter group</taxon>
        <taxon>Rhodobacter</taxon>
    </lineage>
</organism>
<gene>
    <name evidence="2" type="ORF">SAMN05421580_101638</name>
</gene>
<dbReference type="RefSeq" id="WP_076483541.1">
    <property type="nucleotide sequence ID" value="NZ_FTOG01000001.1"/>
</dbReference>
<dbReference type="Proteomes" id="UP000186221">
    <property type="component" value="Unassembled WGS sequence"/>
</dbReference>
<feature type="signal peptide" evidence="1">
    <location>
        <begin position="1"/>
        <end position="18"/>
    </location>
</feature>
<dbReference type="STRING" id="453582.SAMN05421580_101638"/>
<protein>
    <recommendedName>
        <fullName evidence="4">Beta/Gamma crystallin</fullName>
    </recommendedName>
</protein>
<accession>A0A1N7JDJ3</accession>
<sequence>MRMKIAGLLICLALPAAAENVPMARIYSTGNMMYEGDSWECIQISSTMGWQRYVPPHEPGLYGHDFYNMTISADQEGWTVDKARYARVLNGGHTGADARALSPYDGYKYDQSYPFGALLLRYKDGTTRALMREDPGGTSWDFGNDPLFDFRINDTGFGDNAGVLKICFW</sequence>
<dbReference type="AlphaFoldDB" id="A0A1N7JDJ3"/>
<evidence type="ECO:0000256" key="1">
    <source>
        <dbReference type="SAM" id="SignalP"/>
    </source>
</evidence>
<dbReference type="EMBL" id="FTOG01000001">
    <property type="protein sequence ID" value="SIS47452.1"/>
    <property type="molecule type" value="Genomic_DNA"/>
</dbReference>
<evidence type="ECO:0000313" key="3">
    <source>
        <dbReference type="Proteomes" id="UP000186221"/>
    </source>
</evidence>
<reference evidence="3" key="1">
    <citation type="submission" date="2017-01" db="EMBL/GenBank/DDBJ databases">
        <authorList>
            <person name="Varghese N."/>
            <person name="Submissions S."/>
        </authorList>
    </citation>
    <scope>NUCLEOTIDE SEQUENCE [LARGE SCALE GENOMIC DNA]</scope>
    <source>
        <strain evidence="3">DSM 19945</strain>
    </source>
</reference>